<feature type="transmembrane region" description="Helical" evidence="8">
    <location>
        <begin position="89"/>
        <end position="122"/>
    </location>
</feature>
<comment type="subcellular location">
    <subcellularLocation>
        <location evidence="1">Membrane</location>
        <topology evidence="1">Multi-pass membrane protein</topology>
    </subcellularLocation>
</comment>
<feature type="transmembrane region" description="Helical" evidence="8">
    <location>
        <begin position="345"/>
        <end position="367"/>
    </location>
</feature>
<dbReference type="Proteomes" id="UP000562464">
    <property type="component" value="Unassembled WGS sequence"/>
</dbReference>
<dbReference type="InterPro" id="IPR030191">
    <property type="entry name" value="CodB"/>
</dbReference>
<feature type="transmembrane region" description="Helical" evidence="8">
    <location>
        <begin position="134"/>
        <end position="154"/>
    </location>
</feature>
<evidence type="ECO:0000256" key="8">
    <source>
        <dbReference type="SAM" id="Phobius"/>
    </source>
</evidence>
<evidence type="ECO:0000256" key="1">
    <source>
        <dbReference type="ARBA" id="ARBA00004141"/>
    </source>
</evidence>
<comment type="caution">
    <text evidence="9">The sequence shown here is derived from an EMBL/GenBank/DDBJ whole genome shotgun (WGS) entry which is preliminary data.</text>
</comment>
<reference evidence="9 10" key="1">
    <citation type="submission" date="2020-08" db="EMBL/GenBank/DDBJ databases">
        <title>Genomic Encyclopedia of Type Strains, Phase IV (KMG-IV): sequencing the most valuable type-strain genomes for metagenomic binning, comparative biology and taxonomic classification.</title>
        <authorList>
            <person name="Goeker M."/>
        </authorList>
    </citation>
    <scope>NUCLEOTIDE SEQUENCE [LARGE SCALE GENOMIC DNA]</scope>
    <source>
        <strain evidence="9 10">DSM 14925</strain>
    </source>
</reference>
<evidence type="ECO:0000256" key="6">
    <source>
        <dbReference type="ARBA" id="ARBA00023136"/>
    </source>
</evidence>
<dbReference type="PIRSF" id="PIRSF002744">
    <property type="entry name" value="Pur-cyt_permease"/>
    <property type="match status" value="1"/>
</dbReference>
<protein>
    <submittedName>
        <fullName evidence="9">NCS1 family nucleobase:cation symporter-1</fullName>
    </submittedName>
</protein>
<gene>
    <name evidence="9" type="ORF">HNQ37_001665</name>
</gene>
<evidence type="ECO:0000256" key="4">
    <source>
        <dbReference type="ARBA" id="ARBA00022692"/>
    </source>
</evidence>
<name>A0A841CB22_9LACT</name>
<feature type="transmembrane region" description="Helical" evidence="8">
    <location>
        <begin position="231"/>
        <end position="261"/>
    </location>
</feature>
<evidence type="ECO:0000256" key="2">
    <source>
        <dbReference type="ARBA" id="ARBA00008974"/>
    </source>
</evidence>
<accession>A0A841CB22</accession>
<keyword evidence="4 8" id="KW-0812">Transmembrane</keyword>
<dbReference type="InterPro" id="IPR026030">
    <property type="entry name" value="Pur-cyt_permease_Fcy2/21/22"/>
</dbReference>
<dbReference type="InterPro" id="IPR001248">
    <property type="entry name" value="Pur-cyt_permease"/>
</dbReference>
<dbReference type="EMBL" id="JACHHV010000047">
    <property type="protein sequence ID" value="MBB5888752.1"/>
    <property type="molecule type" value="Genomic_DNA"/>
</dbReference>
<dbReference type="PANTHER" id="PTHR30569:SF0">
    <property type="entry name" value="CYTOSINE PERMEASE"/>
    <property type="match status" value="1"/>
</dbReference>
<proteinExistence type="inferred from homology"/>
<dbReference type="AlphaFoldDB" id="A0A841CB22"/>
<keyword evidence="6 7" id="KW-0472">Membrane</keyword>
<keyword evidence="5 8" id="KW-1133">Transmembrane helix</keyword>
<dbReference type="RefSeq" id="WP_183541156.1">
    <property type="nucleotide sequence ID" value="NZ_JACHHV010000047.1"/>
</dbReference>
<evidence type="ECO:0000313" key="9">
    <source>
        <dbReference type="EMBL" id="MBB5888752.1"/>
    </source>
</evidence>
<feature type="transmembrane region" description="Helical" evidence="8">
    <location>
        <begin position="198"/>
        <end position="219"/>
    </location>
</feature>
<comment type="similarity">
    <text evidence="2 7">Belongs to the purine-cytosine permease (2.A.39) family.</text>
</comment>
<evidence type="ECO:0000256" key="7">
    <source>
        <dbReference type="PIRNR" id="PIRNR002744"/>
    </source>
</evidence>
<dbReference type="PANTHER" id="PTHR30569">
    <property type="entry name" value="CYTOSINE TRANSPORTER CODB"/>
    <property type="match status" value="1"/>
</dbReference>
<dbReference type="Pfam" id="PF02133">
    <property type="entry name" value="Transp_cyt_pur"/>
    <property type="match status" value="1"/>
</dbReference>
<sequence length="453" mass="50024">MENMQINSEARTTGSWDSFATWINANANNSTWFTGGVIVASGIWVASWDLIIVGLLSYAFMTVSAYMGYKTGLPSMYLTRPSFGIRGSILPSFINIIQFMGWAAANTFIAALSMAMILHSIFGLPDVTSKNSFLSVGLGIFIMMILHILAVSLGEKSIRLLQRFGVWLIYILVIWELIVVFKNFSIHQLLSWRPSAKIKMPIGTAIETMAVFNLGWATAGSDFSRFSKNKISGLLLPFIGINIGTWWFAAVGMLSTVAMAISLNRFDPNNSDPSAVATKLGLGIVALLVIVVTSTASNAVSLLAAGSAYNNIFKKQGFNKSLMIVTIFASVISFIPVFASSFLNAFMGFLTIIGMTLIPVIPIYLLDFYVIKKRKYDVREFDKVKGKYWYNAGVNWIAIISWMVGVGAYNFFAQWTAVSSTVGMSFETLIVTGIVYYLLTKICILIKERRKND</sequence>
<organism evidence="9 10">
    <name type="scientific">Lactovum miscens</name>
    <dbReference type="NCBI Taxonomy" id="190387"/>
    <lineage>
        <taxon>Bacteria</taxon>
        <taxon>Bacillati</taxon>
        <taxon>Bacillota</taxon>
        <taxon>Bacilli</taxon>
        <taxon>Lactobacillales</taxon>
        <taxon>Streptococcaceae</taxon>
        <taxon>Lactovum</taxon>
    </lineage>
</organism>
<dbReference type="GO" id="GO:0005886">
    <property type="term" value="C:plasma membrane"/>
    <property type="evidence" value="ECO:0007669"/>
    <property type="project" value="TreeGrafter"/>
</dbReference>
<keyword evidence="3 7" id="KW-0813">Transport</keyword>
<feature type="transmembrane region" description="Helical" evidence="8">
    <location>
        <begin position="321"/>
        <end position="339"/>
    </location>
</feature>
<feature type="transmembrane region" description="Helical" evidence="8">
    <location>
        <begin position="424"/>
        <end position="446"/>
    </location>
</feature>
<feature type="transmembrane region" description="Helical" evidence="8">
    <location>
        <begin position="388"/>
        <end position="412"/>
    </location>
</feature>
<feature type="transmembrane region" description="Helical" evidence="8">
    <location>
        <begin position="281"/>
        <end position="309"/>
    </location>
</feature>
<evidence type="ECO:0000256" key="5">
    <source>
        <dbReference type="ARBA" id="ARBA00022989"/>
    </source>
</evidence>
<dbReference type="GO" id="GO:0015209">
    <property type="term" value="F:cytosine transmembrane transporter activity"/>
    <property type="evidence" value="ECO:0007669"/>
    <property type="project" value="InterPro"/>
</dbReference>
<evidence type="ECO:0000313" key="10">
    <source>
        <dbReference type="Proteomes" id="UP000562464"/>
    </source>
</evidence>
<keyword evidence="10" id="KW-1185">Reference proteome</keyword>
<evidence type="ECO:0000256" key="3">
    <source>
        <dbReference type="ARBA" id="ARBA00022448"/>
    </source>
</evidence>
<feature type="transmembrane region" description="Helical" evidence="8">
    <location>
        <begin position="166"/>
        <end position="186"/>
    </location>
</feature>
<dbReference type="Gene3D" id="1.10.4160.10">
    <property type="entry name" value="Hydantoin permease"/>
    <property type="match status" value="1"/>
</dbReference>